<feature type="compositionally biased region" description="Polar residues" evidence="1">
    <location>
        <begin position="839"/>
        <end position="848"/>
    </location>
</feature>
<feature type="compositionally biased region" description="Polar residues" evidence="1">
    <location>
        <begin position="35"/>
        <end position="55"/>
    </location>
</feature>
<dbReference type="EMBL" id="BNCQ01000007">
    <property type="protein sequence ID" value="GIM00005.1"/>
    <property type="molecule type" value="Genomic_DNA"/>
</dbReference>
<feature type="region of interest" description="Disordered" evidence="1">
    <location>
        <begin position="1411"/>
        <end position="1498"/>
    </location>
</feature>
<feature type="region of interest" description="Disordered" evidence="1">
    <location>
        <begin position="1106"/>
        <end position="1133"/>
    </location>
</feature>
<feature type="compositionally biased region" description="Gly residues" evidence="1">
    <location>
        <begin position="1419"/>
        <end position="1428"/>
    </location>
</feature>
<feature type="compositionally biased region" description="Low complexity" evidence="1">
    <location>
        <begin position="785"/>
        <end position="804"/>
    </location>
</feature>
<feature type="non-terminal residue" evidence="2">
    <location>
        <position position="1532"/>
    </location>
</feature>
<feature type="region of interest" description="Disordered" evidence="1">
    <location>
        <begin position="1"/>
        <end position="238"/>
    </location>
</feature>
<feature type="region of interest" description="Disordered" evidence="1">
    <location>
        <begin position="958"/>
        <end position="987"/>
    </location>
</feature>
<organism evidence="2 3">
    <name type="scientific">Volvox reticuliferus</name>
    <dbReference type="NCBI Taxonomy" id="1737510"/>
    <lineage>
        <taxon>Eukaryota</taxon>
        <taxon>Viridiplantae</taxon>
        <taxon>Chlorophyta</taxon>
        <taxon>core chlorophytes</taxon>
        <taxon>Chlorophyceae</taxon>
        <taxon>CS clade</taxon>
        <taxon>Chlamydomonadales</taxon>
        <taxon>Volvocaceae</taxon>
        <taxon>Volvox</taxon>
    </lineage>
</organism>
<comment type="caution">
    <text evidence="2">The sequence shown here is derived from an EMBL/GenBank/DDBJ whole genome shotgun (WGS) entry which is preliminary data.</text>
</comment>
<feature type="compositionally biased region" description="Low complexity" evidence="1">
    <location>
        <begin position="163"/>
        <end position="181"/>
    </location>
</feature>
<proteinExistence type="predicted"/>
<feature type="compositionally biased region" description="Low complexity" evidence="1">
    <location>
        <begin position="1477"/>
        <end position="1493"/>
    </location>
</feature>
<feature type="region of interest" description="Disordered" evidence="1">
    <location>
        <begin position="487"/>
        <end position="655"/>
    </location>
</feature>
<feature type="compositionally biased region" description="Gly residues" evidence="1">
    <location>
        <begin position="340"/>
        <end position="351"/>
    </location>
</feature>
<feature type="compositionally biased region" description="Low complexity" evidence="1">
    <location>
        <begin position="1106"/>
        <end position="1120"/>
    </location>
</feature>
<feature type="compositionally biased region" description="Gly residues" evidence="1">
    <location>
        <begin position="398"/>
        <end position="407"/>
    </location>
</feature>
<feature type="region of interest" description="Disordered" evidence="1">
    <location>
        <begin position="706"/>
        <end position="726"/>
    </location>
</feature>
<feature type="region of interest" description="Disordered" evidence="1">
    <location>
        <begin position="391"/>
        <end position="410"/>
    </location>
</feature>
<feature type="compositionally biased region" description="Pro residues" evidence="1">
    <location>
        <begin position="710"/>
        <end position="725"/>
    </location>
</feature>
<evidence type="ECO:0000313" key="2">
    <source>
        <dbReference type="EMBL" id="GIM00005.1"/>
    </source>
</evidence>
<feature type="region of interest" description="Disordered" evidence="1">
    <location>
        <begin position="424"/>
        <end position="451"/>
    </location>
</feature>
<feature type="compositionally biased region" description="Gly residues" evidence="1">
    <location>
        <begin position="122"/>
        <end position="137"/>
    </location>
</feature>
<feature type="compositionally biased region" description="Low complexity" evidence="1">
    <location>
        <begin position="1340"/>
        <end position="1349"/>
    </location>
</feature>
<feature type="compositionally biased region" description="Low complexity" evidence="1">
    <location>
        <begin position="221"/>
        <end position="238"/>
    </location>
</feature>
<feature type="region of interest" description="Disordered" evidence="1">
    <location>
        <begin position="259"/>
        <end position="299"/>
    </location>
</feature>
<evidence type="ECO:0000256" key="1">
    <source>
        <dbReference type="SAM" id="MobiDB-lite"/>
    </source>
</evidence>
<feature type="region of interest" description="Disordered" evidence="1">
    <location>
        <begin position="1062"/>
        <end position="1081"/>
    </location>
</feature>
<feature type="region of interest" description="Disordered" evidence="1">
    <location>
        <begin position="1325"/>
        <end position="1349"/>
    </location>
</feature>
<feature type="compositionally biased region" description="Low complexity" evidence="1">
    <location>
        <begin position="962"/>
        <end position="974"/>
    </location>
</feature>
<feature type="region of interest" description="Disordered" evidence="1">
    <location>
        <begin position="785"/>
        <end position="848"/>
    </location>
</feature>
<feature type="compositionally biased region" description="Gly residues" evidence="1">
    <location>
        <begin position="487"/>
        <end position="502"/>
    </location>
</feature>
<feature type="compositionally biased region" description="Polar residues" evidence="1">
    <location>
        <begin position="189"/>
        <end position="207"/>
    </location>
</feature>
<dbReference type="Proteomes" id="UP000722791">
    <property type="component" value="Unassembled WGS sequence"/>
</dbReference>
<feature type="compositionally biased region" description="Low complexity" evidence="1">
    <location>
        <begin position="17"/>
        <end position="32"/>
    </location>
</feature>
<gene>
    <name evidence="2" type="ORF">Vretimale_5069</name>
</gene>
<sequence length="1532" mass="153005">MAAVGGAQDAPRWPFPRSSSARSGHGSGAAAHPFQQHQVHLQQSLDCDKSPQSGHFGSRGESGPQVAWPEQGADSTSLLLHLLQPRRAAGVPTPPEWGGSGISSPSSGGSLTSKVYSDSRYGSGGGAAATTGAGSGRYSGWHLRPRALRVKSDEPGELGDQDGASPGISGGSPTSTAGSSISERRPRTASYSAHSPHSRQDLIQTGSPRLPQPSPLQNSRTASPAAASPTAAAAAAAPIAAVAAGTSGPTLTLVLPRHPLSGLGPGSGSGSLRRREFTPPGSPQAEFPVADGGHMVQEPGLGRLAGLRASESTLGHTSRLGAARRSFHATEAGPELRQGCGSGPGSGGGSGHATAPVAEVPGGSSVGDSTGQVALSGHATARPVARSLVTVLGDRGDGGGGGGGDGGSAEPMVAAVRRSERQLAVESSPLQSPGSSDRICDGGGGGGASRALSALSSPVKLAGPAPTAGACCGADKTKHTFVACGSGNGGVGSGGDSIGGNGAWSLRRGSREEASACETASPQGQAEGRTTKGEEDEDGQSRTTTSLTAQPQQQGQAGRSSRSSFTPALQQDEKSDGAGVWRRGSGGSTEGDQDGMESRQQLQQQQVVRAATLRHPPAPRAAIGLLPPPLQSGSPRHPAAAAATVCSASAASWNTSSAAGAASATAGAAAGSPATAAQRLMLSTRSRRSLEISPPSEAAVPPLLAVRQSEPPPPQPPQPPVPPLLGLPSFLGSPVVLEPYAAQLHPAGPGTPVPPILWSSLSRSTSGADRSLSASASLAALLAVPPTPSRSSSQAGVGQGQQDSFSAPNSFRYRQQQQQHGGGGGATGSGGVGCRRSANGRSTNGYNRSGSYFRVREAVPEAVLDSLPGMQAARGLPPQPQHPGAVPDDWPAPSPSPILPAVMPATGTVGYGAGAGGTRPYSGGTAGAGRRHANGDLLISSALAANGGGVQINRSAAGRITSSSSSPQSTLSGSGAYPQQAAAAPTGTHANWLRREDAMPPPDMLPIQPSKTPLAMDHLQNASALSTPRSATAADAATAAVWSGLGGSGGCGGVLDANWNDRGGSGGQGYGDTQRQPTASASDDLVAYDESWADVPAAAVMAAMAAASPTSSPPTSQAMQRTPPQRPSCGGDRDASCLLCDGSRHESFGCAAGAENQIGLPQPPASPVAAATEPLQLQPQRHTFRAQSKLRLMHLGAPVGRDDDASASYAAVCEQDALLALLGSSRMLSSVLTATSGPSVASDPAVHGVRDPRYDHTGRFAVIPEHAVSLVGSDDGTVVGSGLDGVGVGATADGALFGNTRMGSTVFSPPMPAVSRLAASMRRLNRRPSSGSGGNGGSGSQRPPRSAARAAMPDLKLLSRRMGSSTIIGPDGRPVSLVSGATDSVRDTQLELPPPEELVSAVNGHQVPLRLPGASQRRFGGGGGGGGGSHRRRFAVSQADEPTAASSDESEDRPLRGALRSFKVLTAPGTGMDGPRLRGSSSGNSLLGSRCSNNGGGGGGNSGVVPALIRHLSAPARRLTLTSNSGQLLTGG</sequence>
<protein>
    <submittedName>
        <fullName evidence="2">Uncharacterized protein</fullName>
    </submittedName>
</protein>
<name>A0A8J4G549_9CHLO</name>
<evidence type="ECO:0000313" key="3">
    <source>
        <dbReference type="Proteomes" id="UP000722791"/>
    </source>
</evidence>
<feature type="compositionally biased region" description="Gly residues" evidence="1">
    <location>
        <begin position="820"/>
        <end position="833"/>
    </location>
</feature>
<accession>A0A8J4G549</accession>
<feature type="compositionally biased region" description="Polar residues" evidence="1">
    <location>
        <begin position="805"/>
        <end position="814"/>
    </location>
</feature>
<feature type="compositionally biased region" description="Low complexity" evidence="1">
    <location>
        <begin position="639"/>
        <end position="655"/>
    </location>
</feature>
<feature type="compositionally biased region" description="Low complexity" evidence="1">
    <location>
        <begin position="545"/>
        <end position="564"/>
    </location>
</feature>
<reference evidence="2" key="1">
    <citation type="journal article" date="2021" name="Proc. Natl. Acad. Sci. U.S.A.">
        <title>Three genomes in the algal genus Volvox reveal the fate of a haploid sex-determining region after a transition to homothallism.</title>
        <authorList>
            <person name="Yamamoto K."/>
            <person name="Hamaji T."/>
            <person name="Kawai-Toyooka H."/>
            <person name="Matsuzaki R."/>
            <person name="Takahashi F."/>
            <person name="Nishimura Y."/>
            <person name="Kawachi M."/>
            <person name="Noguchi H."/>
            <person name="Minakuchi Y."/>
            <person name="Umen J.G."/>
            <person name="Toyoda A."/>
            <person name="Nozaki H."/>
        </authorList>
    </citation>
    <scope>NUCLEOTIDE SEQUENCE</scope>
    <source>
        <strain evidence="2">NIES-3785</strain>
    </source>
</reference>
<feature type="region of interest" description="Disordered" evidence="1">
    <location>
        <begin position="333"/>
        <end position="372"/>
    </location>
</feature>